<reference evidence="1" key="1">
    <citation type="submission" date="2018-01" db="EMBL/GenBank/DDBJ databases">
        <authorList>
            <person name="Regsiter A."/>
            <person name="William W."/>
        </authorList>
    </citation>
    <scope>NUCLEOTIDE SEQUENCE</scope>
    <source>
        <strain evidence="1">TRIP AH-1</strain>
    </source>
</reference>
<dbReference type="EMBL" id="OJIN01000108">
    <property type="protein sequence ID" value="SPD73780.1"/>
    <property type="molecule type" value="Genomic_DNA"/>
</dbReference>
<accession>A0A445MWC5</accession>
<organism evidence="1">
    <name type="scientific">uncultured Desulfobacterium sp</name>
    <dbReference type="NCBI Taxonomy" id="201089"/>
    <lineage>
        <taxon>Bacteria</taxon>
        <taxon>Pseudomonadati</taxon>
        <taxon>Thermodesulfobacteriota</taxon>
        <taxon>Desulfobacteria</taxon>
        <taxon>Desulfobacterales</taxon>
        <taxon>Desulfobacteriaceae</taxon>
        <taxon>Desulfobacterium</taxon>
        <taxon>environmental samples</taxon>
    </lineage>
</organism>
<dbReference type="AlphaFoldDB" id="A0A445MWC5"/>
<sequence>MQRLKIYFLVVTLVLVAVCLPFSMVSADTILKIEATGMQYMDHYRSVKVTAKNNVDFWIRFGSELEMDLSLTSFFFPGTYVTIPITMYLVKANLASFCGCAFVDDGTYFSIQGLVKYKDSTIKSVSGTYIQNGIGTSGTFSSGKFKSVSK</sequence>
<gene>
    <name evidence="1" type="ORF">PITCH_A1960009</name>
</gene>
<protein>
    <submittedName>
        <fullName evidence="1">Uncharacterized protein</fullName>
    </submittedName>
</protein>
<evidence type="ECO:0000313" key="1">
    <source>
        <dbReference type="EMBL" id="SPD73780.1"/>
    </source>
</evidence>
<name>A0A445MWC5_9BACT</name>
<proteinExistence type="predicted"/>